<dbReference type="RefSeq" id="WP_238277619.1">
    <property type="nucleotide sequence ID" value="NZ_BPQR01000062.1"/>
</dbReference>
<dbReference type="InterPro" id="IPR050237">
    <property type="entry name" value="ATP-dep_AMP-bd_enzyme"/>
</dbReference>
<feature type="domain" description="AMP-dependent synthetase/ligase" evidence="1">
    <location>
        <begin position="54"/>
        <end position="164"/>
    </location>
</feature>
<dbReference type="Gene3D" id="3.40.50.12780">
    <property type="entry name" value="N-terminal domain of ligase-like"/>
    <property type="match status" value="1"/>
</dbReference>
<organism evidence="2 3">
    <name type="scientific">Methylobacterium jeotgali</name>
    <dbReference type="NCBI Taxonomy" id="381630"/>
    <lineage>
        <taxon>Bacteria</taxon>
        <taxon>Pseudomonadati</taxon>
        <taxon>Pseudomonadota</taxon>
        <taxon>Alphaproteobacteria</taxon>
        <taxon>Hyphomicrobiales</taxon>
        <taxon>Methylobacteriaceae</taxon>
        <taxon>Methylobacterium</taxon>
    </lineage>
</organism>
<dbReference type="EMBL" id="BPQR01000062">
    <property type="protein sequence ID" value="GJE08121.1"/>
    <property type="molecule type" value="Genomic_DNA"/>
</dbReference>
<reference evidence="2" key="2">
    <citation type="submission" date="2021-08" db="EMBL/GenBank/DDBJ databases">
        <authorList>
            <person name="Tani A."/>
            <person name="Ola A."/>
            <person name="Ogura Y."/>
            <person name="Katsura K."/>
            <person name="Hayashi T."/>
        </authorList>
    </citation>
    <scope>NUCLEOTIDE SEQUENCE</scope>
    <source>
        <strain evidence="2">LMG 23639</strain>
    </source>
</reference>
<name>A0ABQ4T2K6_9HYPH</name>
<dbReference type="PANTHER" id="PTHR43767:SF1">
    <property type="entry name" value="NONRIBOSOMAL PEPTIDE SYNTHASE PES1 (EUROFUNG)-RELATED"/>
    <property type="match status" value="1"/>
</dbReference>
<dbReference type="Proteomes" id="UP001055102">
    <property type="component" value="Unassembled WGS sequence"/>
</dbReference>
<keyword evidence="3" id="KW-1185">Reference proteome</keyword>
<comment type="caution">
    <text evidence="2">The sequence shown here is derived from an EMBL/GenBank/DDBJ whole genome shotgun (WGS) entry which is preliminary data.</text>
</comment>
<dbReference type="Pfam" id="PF00501">
    <property type="entry name" value="AMP-binding"/>
    <property type="match status" value="1"/>
</dbReference>
<dbReference type="InterPro" id="IPR000873">
    <property type="entry name" value="AMP-dep_synth/lig_dom"/>
</dbReference>
<reference evidence="2" key="1">
    <citation type="journal article" date="2021" name="Front. Microbiol.">
        <title>Comprehensive Comparative Genomics and Phenotyping of Methylobacterium Species.</title>
        <authorList>
            <person name="Alessa O."/>
            <person name="Ogura Y."/>
            <person name="Fujitani Y."/>
            <person name="Takami H."/>
            <person name="Hayashi T."/>
            <person name="Sahin N."/>
            <person name="Tani A."/>
        </authorList>
    </citation>
    <scope>NUCLEOTIDE SEQUENCE</scope>
    <source>
        <strain evidence="2">LMG 23639</strain>
    </source>
</reference>
<accession>A0ABQ4T2K6</accession>
<evidence type="ECO:0000313" key="2">
    <source>
        <dbReference type="EMBL" id="GJE08121.1"/>
    </source>
</evidence>
<dbReference type="SUPFAM" id="SSF56801">
    <property type="entry name" value="Acetyl-CoA synthetase-like"/>
    <property type="match status" value="1"/>
</dbReference>
<sequence length="452" mass="46759">MSARSSDHSAAYAVEAALPVPPPLPHLWAASGPGAAGSSSTLPLRRTGLCALLAATARRHPERIAFVDGADKAAWSGRPALTLSYGTAAAITARIARGLRAWRLAPGSRIGLFLPATIEGLVAHLAIEAAGHVPCPLPLVWTEAQLEAGIQAAGVSAVLTQVRLGSARPAEAFCRVAARYFGLRYLAAFGPEVPDGVLNLDELVLDRAEGPGIAETGGGLVTFAAADPARPVLRQGDALLAAAVAHLAAARIGPEERILSLVGASDLRGLVTGLAAALVAGACLETLPVFRSADLGAAMTHPVATHIVAPGFLEGRFAACLRPGVRAPGEPRSLSFLHRAPARLERRTAWGALGRAVQSDPMILDVCAFDEDAVLTCPRGPEDIAKVLDDGAPLRAHQSLLALRREADGSLAFHGQAVRRTLLHRGTGAEAGEDGWRVWRPASDETGLAAAA</sequence>
<protein>
    <recommendedName>
        <fullName evidence="1">AMP-dependent synthetase/ligase domain-containing protein</fullName>
    </recommendedName>
</protein>
<proteinExistence type="predicted"/>
<evidence type="ECO:0000259" key="1">
    <source>
        <dbReference type="Pfam" id="PF00501"/>
    </source>
</evidence>
<dbReference type="PANTHER" id="PTHR43767">
    <property type="entry name" value="LONG-CHAIN-FATTY-ACID--COA LIGASE"/>
    <property type="match status" value="1"/>
</dbReference>
<evidence type="ECO:0000313" key="3">
    <source>
        <dbReference type="Proteomes" id="UP001055102"/>
    </source>
</evidence>
<gene>
    <name evidence="2" type="ORF">AOPFMNJM_3455</name>
</gene>
<dbReference type="InterPro" id="IPR042099">
    <property type="entry name" value="ANL_N_sf"/>
</dbReference>